<dbReference type="SUPFAM" id="SSF50978">
    <property type="entry name" value="WD40 repeat-like"/>
    <property type="match status" value="1"/>
</dbReference>
<sequence>MATESRSTISAVCWVPRGKAALNPASYVLASQELAELRSLKDSLLKGRKRKEKQAPEKESRDTPSDKKEEEDEADWEDEDGDSSEEEDDTGERDEQDVDMEDDEEEEEGSQFFGVLKEDGAATLNDPYLQMGEEDSDEEEANIILPTDLILVAATAEHDFSSLEVYVYDEDRGSFYVHHDILTGGFPLCLEWLNISPATPGQANLVASGSFDPEISIWNLDVLDRVDAVCTLGKKKEMGLQKRGRADKRKRRAKQTQAADAQGRAESRHSTDGNDSHEGPVMCLHASPIKSQILASGSADETVRIWDLTSGACLHTYRHHQNKVQALRWHPVEEAVLLSASYDRRAALLDVRQPDKVMYAPLNADAEACCWDRHRPMHFWASAEDGSVSCIDVRKLSSASSRASSSKASSASLVWSLRAHKGAASGLTDSKIKDLMVTSGIDGVAKLWHVAGCSGAAEAEASASVETAAKTAAPSLVFERDLKGGPLYCCESNEDLPNVLGFGGNCVVLWDITDTDVVKRAFHLNG</sequence>
<dbReference type="RefSeq" id="XP_003881138.1">
    <property type="nucleotide sequence ID" value="XM_003881089.1"/>
</dbReference>
<dbReference type="InterPro" id="IPR019775">
    <property type="entry name" value="WD40_repeat_CS"/>
</dbReference>
<evidence type="ECO:0000313" key="8">
    <source>
        <dbReference type="Proteomes" id="UP000007494"/>
    </source>
</evidence>
<reference evidence="7" key="4">
    <citation type="journal article" date="2015" name="PLoS ONE">
        <title>Comprehensive Evaluation of Toxoplasma gondii VEG and Neospora caninum LIV Genomes with Tachyzoite Stage Transcriptome and Proteome Defines Novel Transcript Features.</title>
        <authorList>
            <person name="Ramaprasad A."/>
            <person name="Mourier T."/>
            <person name="Naeem R."/>
            <person name="Malas T.B."/>
            <person name="Moussa E."/>
            <person name="Panigrahi A."/>
            <person name="Vermont S.J."/>
            <person name="Otto T.D."/>
            <person name="Wastling J."/>
            <person name="Pain A."/>
        </authorList>
    </citation>
    <scope>NUCLEOTIDE SEQUENCE</scope>
    <source>
        <strain evidence="7">Liverpool</strain>
    </source>
</reference>
<feature type="region of interest" description="Disordered" evidence="5">
    <location>
        <begin position="42"/>
        <end position="117"/>
    </location>
</feature>
<dbReference type="GeneID" id="13440091"/>
<evidence type="ECO:0000256" key="1">
    <source>
        <dbReference type="ARBA" id="ARBA00022553"/>
    </source>
</evidence>
<feature type="repeat" description="WD" evidence="4">
    <location>
        <begin position="274"/>
        <end position="316"/>
    </location>
</feature>
<proteinExistence type="predicted"/>
<dbReference type="InterPro" id="IPR044285">
    <property type="entry name" value="PWP1"/>
</dbReference>
<dbReference type="PRINTS" id="PR00320">
    <property type="entry name" value="GPROTEINBRPT"/>
</dbReference>
<dbReference type="InterPro" id="IPR036322">
    <property type="entry name" value="WD40_repeat_dom_sf"/>
</dbReference>
<evidence type="ECO:0000313" key="6">
    <source>
        <dbReference type="EMBL" id="CBZ51105.1"/>
    </source>
</evidence>
<feature type="compositionally biased region" description="Basic residues" evidence="5">
    <location>
        <begin position="242"/>
        <end position="254"/>
    </location>
</feature>
<evidence type="ECO:0000256" key="4">
    <source>
        <dbReference type="PROSITE-ProRule" id="PRU00221"/>
    </source>
</evidence>
<dbReference type="OrthoDB" id="270624at2759"/>
<name>F0VBX1_NEOCL</name>
<dbReference type="PANTHER" id="PTHR14091">
    <property type="entry name" value="PERIODIC TRYPTOPHAN PROTEIN 1"/>
    <property type="match status" value="1"/>
</dbReference>
<feature type="compositionally biased region" description="Basic and acidic residues" evidence="5">
    <location>
        <begin position="263"/>
        <end position="278"/>
    </location>
</feature>
<gene>
    <name evidence="7" type="ORF">BN1204_041800</name>
    <name evidence="6" type="ORF">NCLIV_041800</name>
</gene>
<evidence type="ECO:0000256" key="3">
    <source>
        <dbReference type="ARBA" id="ARBA00022737"/>
    </source>
</evidence>
<keyword evidence="3" id="KW-0677">Repeat</keyword>
<dbReference type="GO" id="GO:0006364">
    <property type="term" value="P:rRNA processing"/>
    <property type="evidence" value="ECO:0007669"/>
    <property type="project" value="InterPro"/>
</dbReference>
<dbReference type="OMA" id="CFVPRGV"/>
<dbReference type="Pfam" id="PF00400">
    <property type="entry name" value="WD40"/>
    <property type="match status" value="2"/>
</dbReference>
<protein>
    <submittedName>
        <fullName evidence="6">Histone acetyltransferase type B subunit 2,related</fullName>
    </submittedName>
</protein>
<dbReference type="EMBL" id="LN714484">
    <property type="protein sequence ID" value="CEL68412.1"/>
    <property type="molecule type" value="Genomic_DNA"/>
</dbReference>
<reference evidence="8" key="3">
    <citation type="journal article" date="2012" name="PLoS Pathog.">
        <title>Comparative genomics of the apicomplexan parasites Toxoplasma gondii and Neospora caninum: Coccidia differing in host range and transmission strategy.</title>
        <authorList>
            <person name="Reid A.J."/>
            <person name="Vermont S.J."/>
            <person name="Cotton J.A."/>
            <person name="Harris D."/>
            <person name="Hill-Cawthorne G.A."/>
            <person name="Konen-Waisman S."/>
            <person name="Latham S.M."/>
            <person name="Mourier T."/>
            <person name="Norton R."/>
            <person name="Quail M.A."/>
            <person name="Sanders M."/>
            <person name="Shanmugam D."/>
            <person name="Sohal A."/>
            <person name="Wasmuth J.D."/>
            <person name="Brunk B."/>
            <person name="Grigg M.E."/>
            <person name="Howard J.C."/>
            <person name="Parkinson J."/>
            <person name="Roos D.S."/>
            <person name="Trees A.J."/>
            <person name="Berriman M."/>
            <person name="Pain A."/>
            <person name="Wastling J.M."/>
        </authorList>
    </citation>
    <scope>NUCLEOTIDE SEQUENCE [LARGE SCALE GENOMIC DNA]</scope>
    <source>
        <strain evidence="8">Liverpool</strain>
    </source>
</reference>
<dbReference type="FunCoup" id="F0VBX1">
    <property type="interactions" value="474"/>
</dbReference>
<dbReference type="InterPro" id="IPR001680">
    <property type="entry name" value="WD40_rpt"/>
</dbReference>
<organism evidence="6 8">
    <name type="scientific">Neospora caninum (strain Liverpool)</name>
    <dbReference type="NCBI Taxonomy" id="572307"/>
    <lineage>
        <taxon>Eukaryota</taxon>
        <taxon>Sar</taxon>
        <taxon>Alveolata</taxon>
        <taxon>Apicomplexa</taxon>
        <taxon>Conoidasida</taxon>
        <taxon>Coccidia</taxon>
        <taxon>Eucoccidiorida</taxon>
        <taxon>Eimeriorina</taxon>
        <taxon>Sarcocystidae</taxon>
        <taxon>Neospora</taxon>
    </lineage>
</organism>
<reference evidence="6" key="1">
    <citation type="submission" date="2011-02" db="EMBL/GenBank/DDBJ databases">
        <authorList>
            <person name="Aslett M."/>
        </authorList>
    </citation>
    <scope>NUCLEOTIDE SEQUENCE</scope>
    <source>
        <strain evidence="6">Liverpool</strain>
    </source>
</reference>
<dbReference type="Gene3D" id="2.130.10.10">
    <property type="entry name" value="YVTN repeat-like/Quinoprotein amine dehydrogenase"/>
    <property type="match status" value="2"/>
</dbReference>
<reference evidence="6" key="2">
    <citation type="submission" date="2011-03" db="EMBL/GenBank/DDBJ databases">
        <title>Comparative genomics and transcriptomics of Neospora caninum and Toxoplasma gondii.</title>
        <authorList>
            <person name="Reid A.J."/>
            <person name="Sohal A."/>
            <person name="Harris D."/>
            <person name="Quail M."/>
            <person name="Sanders M."/>
            <person name="Berriman M."/>
            <person name="Wastling J.M."/>
            <person name="Pain A."/>
        </authorList>
    </citation>
    <scope>NUCLEOTIDE SEQUENCE</scope>
    <source>
        <strain evidence="6">Liverpool</strain>
    </source>
</reference>
<feature type="compositionally biased region" description="Basic and acidic residues" evidence="5">
    <location>
        <begin position="53"/>
        <end position="68"/>
    </location>
</feature>
<dbReference type="InterPro" id="IPR020472">
    <property type="entry name" value="WD40_PAC1"/>
</dbReference>
<dbReference type="InParanoid" id="F0VBX1"/>
<dbReference type="AlphaFoldDB" id="F0VBX1"/>
<evidence type="ECO:0000256" key="2">
    <source>
        <dbReference type="ARBA" id="ARBA00022574"/>
    </source>
</evidence>
<keyword evidence="1" id="KW-0597">Phosphoprotein</keyword>
<dbReference type="GO" id="GO:0016740">
    <property type="term" value="F:transferase activity"/>
    <property type="evidence" value="ECO:0007669"/>
    <property type="project" value="UniProtKB-KW"/>
</dbReference>
<dbReference type="PROSITE" id="PS50294">
    <property type="entry name" value="WD_REPEATS_REGION"/>
    <property type="match status" value="1"/>
</dbReference>
<dbReference type="Proteomes" id="UP000007494">
    <property type="component" value="Chromosome IX"/>
</dbReference>
<feature type="region of interest" description="Disordered" evidence="5">
    <location>
        <begin position="240"/>
        <end position="279"/>
    </location>
</feature>
<dbReference type="eggNOG" id="KOG0270">
    <property type="taxonomic scope" value="Eukaryota"/>
</dbReference>
<accession>F0VBX1</accession>
<keyword evidence="6" id="KW-0808">Transferase</keyword>
<dbReference type="SMART" id="SM00320">
    <property type="entry name" value="WD40"/>
    <property type="match status" value="5"/>
</dbReference>
<keyword evidence="8" id="KW-1185">Reference proteome</keyword>
<dbReference type="PROSITE" id="PS50082">
    <property type="entry name" value="WD_REPEATS_2"/>
    <property type="match status" value="1"/>
</dbReference>
<evidence type="ECO:0000256" key="5">
    <source>
        <dbReference type="SAM" id="MobiDB-lite"/>
    </source>
</evidence>
<evidence type="ECO:0000313" key="7">
    <source>
        <dbReference type="EMBL" id="CEL68412.1"/>
    </source>
</evidence>
<dbReference type="InterPro" id="IPR015943">
    <property type="entry name" value="WD40/YVTN_repeat-like_dom_sf"/>
</dbReference>
<keyword evidence="2 4" id="KW-0853">WD repeat</keyword>
<dbReference type="GO" id="GO:0005634">
    <property type="term" value="C:nucleus"/>
    <property type="evidence" value="ECO:0007669"/>
    <property type="project" value="TreeGrafter"/>
</dbReference>
<dbReference type="VEuPathDB" id="ToxoDB:NCLIV_041800"/>
<feature type="compositionally biased region" description="Acidic residues" evidence="5">
    <location>
        <begin position="69"/>
        <end position="109"/>
    </location>
</feature>
<dbReference type="EMBL" id="FR823385">
    <property type="protein sequence ID" value="CBZ51105.1"/>
    <property type="molecule type" value="Genomic_DNA"/>
</dbReference>
<dbReference type="PANTHER" id="PTHR14091:SF0">
    <property type="entry name" value="PERIODIC TRYPTOPHAN PROTEIN 1 HOMOLOG"/>
    <property type="match status" value="1"/>
</dbReference>
<dbReference type="PROSITE" id="PS00678">
    <property type="entry name" value="WD_REPEATS_1"/>
    <property type="match status" value="1"/>
</dbReference>